<keyword evidence="1" id="KW-0812">Transmembrane</keyword>
<protein>
    <submittedName>
        <fullName evidence="2">Uncharacterized protein</fullName>
    </submittedName>
</protein>
<dbReference type="RefSeq" id="XP_037215067.1">
    <property type="nucleotide sequence ID" value="XM_037368141.1"/>
</dbReference>
<keyword evidence="1" id="KW-1133">Transmembrane helix</keyword>
<dbReference type="EMBL" id="JACAZF010000011">
    <property type="protein sequence ID" value="KAF7292639.1"/>
    <property type="molecule type" value="Genomic_DNA"/>
</dbReference>
<keyword evidence="1" id="KW-0472">Membrane</keyword>
<dbReference type="AlphaFoldDB" id="A0A8H6S4A3"/>
<dbReference type="SUPFAM" id="SSF52047">
    <property type="entry name" value="RNI-like"/>
    <property type="match status" value="1"/>
</dbReference>
<dbReference type="GeneID" id="59350657"/>
<dbReference type="Proteomes" id="UP000636479">
    <property type="component" value="Unassembled WGS sequence"/>
</dbReference>
<proteinExistence type="predicted"/>
<feature type="transmembrane region" description="Helical" evidence="1">
    <location>
        <begin position="124"/>
        <end position="147"/>
    </location>
</feature>
<reference evidence="2" key="1">
    <citation type="submission" date="2020-05" db="EMBL/GenBank/DDBJ databases">
        <title>Mycena genomes resolve the evolution of fungal bioluminescence.</title>
        <authorList>
            <person name="Tsai I.J."/>
        </authorList>
    </citation>
    <scope>NUCLEOTIDE SEQUENCE</scope>
    <source>
        <strain evidence="2">171206Taipei</strain>
    </source>
</reference>
<organism evidence="2 3">
    <name type="scientific">Mycena indigotica</name>
    <dbReference type="NCBI Taxonomy" id="2126181"/>
    <lineage>
        <taxon>Eukaryota</taxon>
        <taxon>Fungi</taxon>
        <taxon>Dikarya</taxon>
        <taxon>Basidiomycota</taxon>
        <taxon>Agaricomycotina</taxon>
        <taxon>Agaricomycetes</taxon>
        <taxon>Agaricomycetidae</taxon>
        <taxon>Agaricales</taxon>
        <taxon>Marasmiineae</taxon>
        <taxon>Mycenaceae</taxon>
        <taxon>Mycena</taxon>
    </lineage>
</organism>
<dbReference type="OrthoDB" id="2900663at2759"/>
<name>A0A8H6S4A3_9AGAR</name>
<accession>A0A8H6S4A3</accession>
<evidence type="ECO:0000313" key="2">
    <source>
        <dbReference type="EMBL" id="KAF7292639.1"/>
    </source>
</evidence>
<evidence type="ECO:0000256" key="1">
    <source>
        <dbReference type="SAM" id="Phobius"/>
    </source>
</evidence>
<gene>
    <name evidence="2" type="ORF">MIND_01161800</name>
</gene>
<sequence length="290" mass="32906">METGSCLPPELEREIFELAARTWPSVCFPLLLVARRVLVWIEPMLYRTLTFHERSNSAKIELKTPEFLARHVRHIIISGWANDDPADILRSLPSAEHLALGHDHTKHPQLTAAAFLAMNNLRRLVFYSAAVFPFLSSLVSAATLPVFSQLTHLDLFDSFNPAFEQLYRSLPALTHLSPTSGTHWPTLERLLSLDSGCKHLQALVVFDVQMALPGDLLEMRLVLTHRKPWLHGYPEETWAEGAFDSDTFWDVADEFIAKKRKGLILATNFTVPRDFKHIEIANDSGAMDWT</sequence>
<evidence type="ECO:0000313" key="3">
    <source>
        <dbReference type="Proteomes" id="UP000636479"/>
    </source>
</evidence>
<dbReference type="Gene3D" id="3.80.10.10">
    <property type="entry name" value="Ribonuclease Inhibitor"/>
    <property type="match status" value="1"/>
</dbReference>
<keyword evidence="3" id="KW-1185">Reference proteome</keyword>
<comment type="caution">
    <text evidence="2">The sequence shown here is derived from an EMBL/GenBank/DDBJ whole genome shotgun (WGS) entry which is preliminary data.</text>
</comment>
<dbReference type="InterPro" id="IPR032675">
    <property type="entry name" value="LRR_dom_sf"/>
</dbReference>